<dbReference type="SUPFAM" id="SSF48452">
    <property type="entry name" value="TPR-like"/>
    <property type="match status" value="1"/>
</dbReference>
<protein>
    <submittedName>
        <fullName evidence="1">DUF924 family protein</fullName>
    </submittedName>
</protein>
<name>A0ABP8GH36_9BURK</name>
<reference evidence="2" key="1">
    <citation type="journal article" date="2019" name="Int. J. Syst. Evol. Microbiol.">
        <title>The Global Catalogue of Microorganisms (GCM) 10K type strain sequencing project: providing services to taxonomists for standard genome sequencing and annotation.</title>
        <authorList>
            <consortium name="The Broad Institute Genomics Platform"/>
            <consortium name="The Broad Institute Genome Sequencing Center for Infectious Disease"/>
            <person name="Wu L."/>
            <person name="Ma J."/>
        </authorList>
    </citation>
    <scope>NUCLEOTIDE SEQUENCE [LARGE SCALE GENOMIC DNA]</scope>
    <source>
        <strain evidence="2">JCM 17666</strain>
    </source>
</reference>
<dbReference type="Pfam" id="PF06041">
    <property type="entry name" value="DUF924"/>
    <property type="match status" value="1"/>
</dbReference>
<organism evidence="1 2">
    <name type="scientific">Pigmentiphaga soli</name>
    <dbReference type="NCBI Taxonomy" id="1007095"/>
    <lineage>
        <taxon>Bacteria</taxon>
        <taxon>Pseudomonadati</taxon>
        <taxon>Pseudomonadota</taxon>
        <taxon>Betaproteobacteria</taxon>
        <taxon>Burkholderiales</taxon>
        <taxon>Alcaligenaceae</taxon>
        <taxon>Pigmentiphaga</taxon>
    </lineage>
</organism>
<gene>
    <name evidence="1" type="ORF">GCM10023144_05270</name>
</gene>
<dbReference type="RefSeq" id="WP_345246044.1">
    <property type="nucleotide sequence ID" value="NZ_BAABFO010000002.1"/>
</dbReference>
<dbReference type="InterPro" id="IPR010323">
    <property type="entry name" value="DUF924"/>
</dbReference>
<dbReference type="EMBL" id="BAABFO010000002">
    <property type="protein sequence ID" value="GAA4324026.1"/>
    <property type="molecule type" value="Genomic_DNA"/>
</dbReference>
<proteinExistence type="predicted"/>
<sequence length="192" mass="21805">MSSWQDVLDFWFLPADDPGHLRPRAVWFRKDPAFDAEVAARFRREVELALHGGLRDWRRQPDSALARILLLDQFTRNIWRGTPQAFAGDGQALADALALIDGGGYLRLPPVQREFVYLPLMHSETLGVQERCVALYTRLAQDHPAAQSSLEFAIRHRDIIARFGRFPHRNAILGRGSTSQEVEFLKQPGSGF</sequence>
<dbReference type="Proteomes" id="UP001501671">
    <property type="component" value="Unassembled WGS sequence"/>
</dbReference>
<accession>A0ABP8GH36</accession>
<keyword evidence="2" id="KW-1185">Reference proteome</keyword>
<evidence type="ECO:0000313" key="2">
    <source>
        <dbReference type="Proteomes" id="UP001501671"/>
    </source>
</evidence>
<dbReference type="InterPro" id="IPR011990">
    <property type="entry name" value="TPR-like_helical_dom_sf"/>
</dbReference>
<dbReference type="Gene3D" id="1.25.40.10">
    <property type="entry name" value="Tetratricopeptide repeat domain"/>
    <property type="match status" value="1"/>
</dbReference>
<dbReference type="Gene3D" id="1.20.58.320">
    <property type="entry name" value="TPR-like"/>
    <property type="match status" value="1"/>
</dbReference>
<comment type="caution">
    <text evidence="1">The sequence shown here is derived from an EMBL/GenBank/DDBJ whole genome shotgun (WGS) entry which is preliminary data.</text>
</comment>
<evidence type="ECO:0000313" key="1">
    <source>
        <dbReference type="EMBL" id="GAA4324026.1"/>
    </source>
</evidence>